<keyword evidence="3" id="KW-0285">Flavoprotein</keyword>
<evidence type="ECO:0000313" key="6">
    <source>
        <dbReference type="Proteomes" id="UP000799437"/>
    </source>
</evidence>
<evidence type="ECO:0000256" key="2">
    <source>
        <dbReference type="PIRSR" id="PIRSR000137-2"/>
    </source>
</evidence>
<sequence>MTVNGTNGHTNGTNGHAASLPSLDQFLSKDYDFVIIGGGAAGLCVAARLTEDPNVSVAVLEAGKNKLNDMIVDTPAMHLQALGDPDYDWMLFSEPQGNFKDRVLHYPRGKALGGSTAINYMMYARGSDADFDDWAELAGDPEWNSNGLKKYFRKHQTLEPFDDSITERGTMPFVGENHGLEGPVRTGFNNFRLPIEDDIIKAADEATGLTKKPMDPWSGDHIGFYNTLGMVARNGPHKGKRSYAARGFFEPNQNRPNLAVLCEAFVEKIELNGKKAVGATFTHNGQQHTVKSKREVIVAGDALLTPQILELSGIGDPEILRAAGVEVKIENKGVGANFQDHVLTVGAYELTPGNISLDAIIDPQMMEQAQKMLKEQNSGPLTSICSTQGFLPVRWFMTDAELTETVESIRKTANGSTPFQKKQLEQIIRQLESDTSANLQLVAVPTACNTEDGWANQKSIFPTPTDPKKPHNISLAACCQYPVSRGTVHIKSSDPKEAPAIDPAFIKHPADVAVLAASQKMMNKMHQSKHLSSKIARRVFPPENMDMTDTAQAKAAVKEFVLSEYHPCGSVAMGDALDSHLRVKGAEGLRVIDASAFPNNVSGNICSAVYALAEKGADIVKADNGIKV</sequence>
<feature type="domain" description="Glucose-methanol-choline oxidoreductase N-terminal" evidence="4">
    <location>
        <begin position="109"/>
        <end position="132"/>
    </location>
</feature>
<gene>
    <name evidence="5" type="ORF">EJ05DRAFT_291681</name>
</gene>
<name>A0A6A6WCT4_9PEZI</name>
<dbReference type="Gene3D" id="3.30.560.10">
    <property type="entry name" value="Glucose Oxidase, domain 3"/>
    <property type="match status" value="1"/>
</dbReference>
<evidence type="ECO:0000313" key="5">
    <source>
        <dbReference type="EMBL" id="KAF2760638.1"/>
    </source>
</evidence>
<accession>A0A6A6WCT4</accession>
<dbReference type="InterPro" id="IPR000172">
    <property type="entry name" value="GMC_OxRdtase_N"/>
</dbReference>
<dbReference type="RefSeq" id="XP_033603089.1">
    <property type="nucleotide sequence ID" value="XM_033740537.1"/>
</dbReference>
<dbReference type="OrthoDB" id="269227at2759"/>
<keyword evidence="6" id="KW-1185">Reference proteome</keyword>
<dbReference type="GO" id="GO:0016614">
    <property type="term" value="F:oxidoreductase activity, acting on CH-OH group of donors"/>
    <property type="evidence" value="ECO:0007669"/>
    <property type="project" value="InterPro"/>
</dbReference>
<dbReference type="EMBL" id="ML996568">
    <property type="protein sequence ID" value="KAF2760638.1"/>
    <property type="molecule type" value="Genomic_DNA"/>
</dbReference>
<dbReference type="GeneID" id="54481591"/>
<dbReference type="Proteomes" id="UP000799437">
    <property type="component" value="Unassembled WGS sequence"/>
</dbReference>
<dbReference type="PANTHER" id="PTHR11552">
    <property type="entry name" value="GLUCOSE-METHANOL-CHOLINE GMC OXIDOREDUCTASE"/>
    <property type="match status" value="1"/>
</dbReference>
<dbReference type="InterPro" id="IPR007867">
    <property type="entry name" value="GMC_OxRtase_C"/>
</dbReference>
<evidence type="ECO:0000256" key="3">
    <source>
        <dbReference type="RuleBase" id="RU003968"/>
    </source>
</evidence>
<dbReference type="GO" id="GO:0050660">
    <property type="term" value="F:flavin adenine dinucleotide binding"/>
    <property type="evidence" value="ECO:0007669"/>
    <property type="project" value="InterPro"/>
</dbReference>
<protein>
    <submittedName>
        <fullName evidence="5">Alcohol oxidase</fullName>
    </submittedName>
</protein>
<feature type="binding site" evidence="2">
    <location>
        <position position="385"/>
    </location>
    <ligand>
        <name>substrate</name>
    </ligand>
</feature>
<dbReference type="Pfam" id="PF00732">
    <property type="entry name" value="GMC_oxred_N"/>
    <property type="match status" value="1"/>
</dbReference>
<dbReference type="SUPFAM" id="SSF51905">
    <property type="entry name" value="FAD/NAD(P)-binding domain"/>
    <property type="match status" value="1"/>
</dbReference>
<dbReference type="PANTHER" id="PTHR11552:SF210">
    <property type="entry name" value="GLUCOSE-METHANOL-CHOLINE OXIDOREDUCTASE N-TERMINAL DOMAIN-CONTAINING PROTEIN-RELATED"/>
    <property type="match status" value="1"/>
</dbReference>
<dbReference type="InterPro" id="IPR012132">
    <property type="entry name" value="GMC_OxRdtase"/>
</dbReference>
<reference evidence="5" key="1">
    <citation type="journal article" date="2020" name="Stud. Mycol.">
        <title>101 Dothideomycetes genomes: a test case for predicting lifestyles and emergence of pathogens.</title>
        <authorList>
            <person name="Haridas S."/>
            <person name="Albert R."/>
            <person name="Binder M."/>
            <person name="Bloem J."/>
            <person name="Labutti K."/>
            <person name="Salamov A."/>
            <person name="Andreopoulos B."/>
            <person name="Baker S."/>
            <person name="Barry K."/>
            <person name="Bills G."/>
            <person name="Bluhm B."/>
            <person name="Cannon C."/>
            <person name="Castanera R."/>
            <person name="Culley D."/>
            <person name="Daum C."/>
            <person name="Ezra D."/>
            <person name="Gonzalez J."/>
            <person name="Henrissat B."/>
            <person name="Kuo A."/>
            <person name="Liang C."/>
            <person name="Lipzen A."/>
            <person name="Lutzoni F."/>
            <person name="Magnuson J."/>
            <person name="Mondo S."/>
            <person name="Nolan M."/>
            <person name="Ohm R."/>
            <person name="Pangilinan J."/>
            <person name="Park H.-J."/>
            <person name="Ramirez L."/>
            <person name="Alfaro M."/>
            <person name="Sun H."/>
            <person name="Tritt A."/>
            <person name="Yoshinaga Y."/>
            <person name="Zwiers L.-H."/>
            <person name="Turgeon B."/>
            <person name="Goodwin S."/>
            <person name="Spatafora J."/>
            <person name="Crous P."/>
            <person name="Grigoriev I."/>
        </authorList>
    </citation>
    <scope>NUCLEOTIDE SEQUENCE</scope>
    <source>
        <strain evidence="5">CBS 121739</strain>
    </source>
</reference>
<feature type="binding site" evidence="2">
    <location>
        <position position="266"/>
    </location>
    <ligand>
        <name>FAD</name>
        <dbReference type="ChEBI" id="CHEBI:57692"/>
    </ligand>
</feature>
<proteinExistence type="inferred from homology"/>
<dbReference type="InterPro" id="IPR036188">
    <property type="entry name" value="FAD/NAD-bd_sf"/>
</dbReference>
<dbReference type="Pfam" id="PF05199">
    <property type="entry name" value="GMC_oxred_C"/>
    <property type="match status" value="1"/>
</dbReference>
<organism evidence="5 6">
    <name type="scientific">Pseudovirgaria hyperparasitica</name>
    <dbReference type="NCBI Taxonomy" id="470096"/>
    <lineage>
        <taxon>Eukaryota</taxon>
        <taxon>Fungi</taxon>
        <taxon>Dikarya</taxon>
        <taxon>Ascomycota</taxon>
        <taxon>Pezizomycotina</taxon>
        <taxon>Dothideomycetes</taxon>
        <taxon>Dothideomycetes incertae sedis</taxon>
        <taxon>Acrospermales</taxon>
        <taxon>Acrospermaceae</taxon>
        <taxon>Pseudovirgaria</taxon>
    </lineage>
</organism>
<evidence type="ECO:0000256" key="1">
    <source>
        <dbReference type="ARBA" id="ARBA00010790"/>
    </source>
</evidence>
<dbReference type="PIRSF" id="PIRSF000137">
    <property type="entry name" value="Alcohol_oxidase"/>
    <property type="match status" value="1"/>
</dbReference>
<dbReference type="Gene3D" id="3.50.50.60">
    <property type="entry name" value="FAD/NAD(P)-binding domain"/>
    <property type="match status" value="1"/>
</dbReference>
<evidence type="ECO:0000259" key="4">
    <source>
        <dbReference type="PROSITE" id="PS00623"/>
    </source>
</evidence>
<keyword evidence="2 3" id="KW-0274">FAD</keyword>
<dbReference type="SUPFAM" id="SSF54373">
    <property type="entry name" value="FAD-linked reductases, C-terminal domain"/>
    <property type="match status" value="1"/>
</dbReference>
<dbReference type="AlphaFoldDB" id="A0A6A6WCT4"/>
<comment type="similarity">
    <text evidence="1 3">Belongs to the GMC oxidoreductase family.</text>
</comment>
<dbReference type="PROSITE" id="PS00623">
    <property type="entry name" value="GMC_OXRED_1"/>
    <property type="match status" value="1"/>
</dbReference>
<comment type="cofactor">
    <cofactor evidence="2">
        <name>FAD</name>
        <dbReference type="ChEBI" id="CHEBI:57692"/>
    </cofactor>
</comment>